<dbReference type="Pfam" id="PF00067">
    <property type="entry name" value="p450"/>
    <property type="match status" value="1"/>
</dbReference>
<evidence type="ECO:0000256" key="10">
    <source>
        <dbReference type="ARBA" id="ARBA00023033"/>
    </source>
</evidence>
<accession>A0ABR1I276</accession>
<keyword evidence="4" id="KW-0349">Heme</keyword>
<keyword evidence="5" id="KW-0812">Transmembrane</keyword>
<keyword evidence="8" id="KW-0560">Oxidoreductase</keyword>
<evidence type="ECO:0000256" key="8">
    <source>
        <dbReference type="ARBA" id="ARBA00023002"/>
    </source>
</evidence>
<organism evidence="12 13">
    <name type="scientific">Neonectria magnoliae</name>
    <dbReference type="NCBI Taxonomy" id="2732573"/>
    <lineage>
        <taxon>Eukaryota</taxon>
        <taxon>Fungi</taxon>
        <taxon>Dikarya</taxon>
        <taxon>Ascomycota</taxon>
        <taxon>Pezizomycotina</taxon>
        <taxon>Sordariomycetes</taxon>
        <taxon>Hypocreomycetidae</taxon>
        <taxon>Hypocreales</taxon>
        <taxon>Nectriaceae</taxon>
        <taxon>Neonectria</taxon>
    </lineage>
</organism>
<proteinExistence type="inferred from homology"/>
<comment type="subcellular location">
    <subcellularLocation>
        <location evidence="2">Membrane</location>
    </subcellularLocation>
</comment>
<sequence>MLTNRPALRNYEPRVAQYTDVLLDQIQAREGKSMDISLWYHFYGFDVMGDLAFGKSFNMLQDGVKHYYMKLIHSNMILTTSFGRFPWAFLLLQHVPILNLTYKRFIEWLKGEVKDRMEKEPELPDILSELLVDYRSNPRPSNQQILDLYGDANLVVVAGSDTTSASLTCIFLELATHPRVCVELQIELDEFFRQNEGPEHVALSKLKYLQAVIDEGMRLYPAVPSGLQRMTPPEGLQIGDTFIPGNMTVQVPSYTLFHDPRYFERPDEFIPERWTTQPELVKDGSVFTPFSIGRYSCVGKQLGLMEMRYVISQIIHRYNISLGPGQTAEAFREELVDTFTLLCPKLDVVFTMRDS</sequence>
<name>A0ABR1I276_9HYPO</name>
<dbReference type="PRINTS" id="PR00463">
    <property type="entry name" value="EP450I"/>
</dbReference>
<evidence type="ECO:0000256" key="1">
    <source>
        <dbReference type="ARBA" id="ARBA00001971"/>
    </source>
</evidence>
<keyword evidence="7" id="KW-1133">Transmembrane helix</keyword>
<evidence type="ECO:0000313" key="12">
    <source>
        <dbReference type="EMBL" id="KAK7427633.1"/>
    </source>
</evidence>
<keyword evidence="10" id="KW-0503">Monooxygenase</keyword>
<evidence type="ECO:0000256" key="6">
    <source>
        <dbReference type="ARBA" id="ARBA00022723"/>
    </source>
</evidence>
<keyword evidence="11" id="KW-0472">Membrane</keyword>
<keyword evidence="9" id="KW-0408">Iron</keyword>
<dbReference type="Proteomes" id="UP001498421">
    <property type="component" value="Unassembled WGS sequence"/>
</dbReference>
<comment type="caution">
    <text evidence="12">The sequence shown here is derived from an EMBL/GenBank/DDBJ whole genome shotgun (WGS) entry which is preliminary data.</text>
</comment>
<dbReference type="PANTHER" id="PTHR24305:SF112">
    <property type="entry name" value="L-ORNITHINE-N5-MONOOXYGENASE (EUROFUNG)"/>
    <property type="match status" value="1"/>
</dbReference>
<dbReference type="SUPFAM" id="SSF48264">
    <property type="entry name" value="Cytochrome P450"/>
    <property type="match status" value="1"/>
</dbReference>
<keyword evidence="13" id="KW-1185">Reference proteome</keyword>
<gene>
    <name evidence="12" type="ORF">QQZ08_005908</name>
</gene>
<comment type="similarity">
    <text evidence="3">Belongs to the cytochrome P450 family.</text>
</comment>
<evidence type="ECO:0000256" key="11">
    <source>
        <dbReference type="ARBA" id="ARBA00023136"/>
    </source>
</evidence>
<evidence type="ECO:0000256" key="7">
    <source>
        <dbReference type="ARBA" id="ARBA00022989"/>
    </source>
</evidence>
<comment type="cofactor">
    <cofactor evidence="1">
        <name>heme</name>
        <dbReference type="ChEBI" id="CHEBI:30413"/>
    </cofactor>
</comment>
<keyword evidence="6" id="KW-0479">Metal-binding</keyword>
<dbReference type="PRINTS" id="PR00385">
    <property type="entry name" value="P450"/>
</dbReference>
<evidence type="ECO:0000256" key="9">
    <source>
        <dbReference type="ARBA" id="ARBA00023004"/>
    </source>
</evidence>
<evidence type="ECO:0000313" key="13">
    <source>
        <dbReference type="Proteomes" id="UP001498421"/>
    </source>
</evidence>
<dbReference type="PANTHER" id="PTHR24305">
    <property type="entry name" value="CYTOCHROME P450"/>
    <property type="match status" value="1"/>
</dbReference>
<dbReference type="InterPro" id="IPR002401">
    <property type="entry name" value="Cyt_P450_E_grp-I"/>
</dbReference>
<dbReference type="InterPro" id="IPR050121">
    <property type="entry name" value="Cytochrome_P450_monoxygenase"/>
</dbReference>
<dbReference type="EMBL" id="JAZAVK010000051">
    <property type="protein sequence ID" value="KAK7427633.1"/>
    <property type="molecule type" value="Genomic_DNA"/>
</dbReference>
<protein>
    <recommendedName>
        <fullName evidence="14">Cytochrome P450</fullName>
    </recommendedName>
</protein>
<evidence type="ECO:0000256" key="2">
    <source>
        <dbReference type="ARBA" id="ARBA00004370"/>
    </source>
</evidence>
<evidence type="ECO:0000256" key="5">
    <source>
        <dbReference type="ARBA" id="ARBA00022692"/>
    </source>
</evidence>
<dbReference type="Gene3D" id="1.10.630.10">
    <property type="entry name" value="Cytochrome P450"/>
    <property type="match status" value="1"/>
</dbReference>
<evidence type="ECO:0000256" key="4">
    <source>
        <dbReference type="ARBA" id="ARBA00022617"/>
    </source>
</evidence>
<evidence type="ECO:0008006" key="14">
    <source>
        <dbReference type="Google" id="ProtNLM"/>
    </source>
</evidence>
<reference evidence="12 13" key="1">
    <citation type="journal article" date="2025" name="Microbiol. Resour. Announc.">
        <title>Draft genome sequences for Neonectria magnoliae and Neonectria punicea, canker pathogens of Liriodendron tulipifera and Acer saccharum in West Virginia.</title>
        <authorList>
            <person name="Petronek H.M."/>
            <person name="Kasson M.T."/>
            <person name="Metheny A.M."/>
            <person name="Stauder C.M."/>
            <person name="Lovett B."/>
            <person name="Lynch S.C."/>
            <person name="Garnas J.R."/>
            <person name="Kasson L.R."/>
            <person name="Stajich J.E."/>
        </authorList>
    </citation>
    <scope>NUCLEOTIDE SEQUENCE [LARGE SCALE GENOMIC DNA]</scope>
    <source>
        <strain evidence="12 13">NRRL 64651</strain>
    </source>
</reference>
<dbReference type="InterPro" id="IPR001128">
    <property type="entry name" value="Cyt_P450"/>
</dbReference>
<evidence type="ECO:0000256" key="3">
    <source>
        <dbReference type="ARBA" id="ARBA00010617"/>
    </source>
</evidence>
<dbReference type="InterPro" id="IPR036396">
    <property type="entry name" value="Cyt_P450_sf"/>
</dbReference>
<dbReference type="CDD" id="cd11061">
    <property type="entry name" value="CYP67-like"/>
    <property type="match status" value="1"/>
</dbReference>